<comment type="caution">
    <text evidence="2">The sequence shown here is derived from an EMBL/GenBank/DDBJ whole genome shotgun (WGS) entry which is preliminary data.</text>
</comment>
<feature type="transmembrane region" description="Helical" evidence="1">
    <location>
        <begin position="43"/>
        <end position="66"/>
    </location>
</feature>
<reference evidence="2" key="1">
    <citation type="journal article" date="2020" name="bioRxiv">
        <title>A rank-normalized archaeal taxonomy based on genome phylogeny resolves widespread incomplete and uneven classifications.</title>
        <authorList>
            <person name="Rinke C."/>
            <person name="Chuvochina M."/>
            <person name="Mussig A.J."/>
            <person name="Chaumeil P.-A."/>
            <person name="Waite D.W."/>
            <person name="Whitman W.B."/>
            <person name="Parks D.H."/>
            <person name="Hugenholtz P."/>
        </authorList>
    </citation>
    <scope>NUCLEOTIDE SEQUENCE</scope>
    <source>
        <strain evidence="2">UBA8838</strain>
    </source>
</reference>
<keyword evidence="1" id="KW-0812">Transmembrane</keyword>
<evidence type="ECO:0000256" key="1">
    <source>
        <dbReference type="SAM" id="Phobius"/>
    </source>
</evidence>
<dbReference type="EMBL" id="DUJO01000047">
    <property type="protein sequence ID" value="HII74561.1"/>
    <property type="molecule type" value="Genomic_DNA"/>
</dbReference>
<keyword evidence="1" id="KW-0472">Membrane</keyword>
<proteinExistence type="predicted"/>
<feature type="transmembrane region" description="Helical" evidence="1">
    <location>
        <begin position="12"/>
        <end position="31"/>
    </location>
</feature>
<accession>A0A832TH56</accession>
<feature type="transmembrane region" description="Helical" evidence="1">
    <location>
        <begin position="100"/>
        <end position="122"/>
    </location>
</feature>
<evidence type="ECO:0000313" key="3">
    <source>
        <dbReference type="Proteomes" id="UP000646844"/>
    </source>
</evidence>
<evidence type="ECO:0000313" key="2">
    <source>
        <dbReference type="EMBL" id="HII74561.1"/>
    </source>
</evidence>
<keyword evidence="1" id="KW-1133">Transmembrane helix</keyword>
<dbReference type="GeneID" id="1460535"/>
<sequence>MEGLEKQLSTIRFIGGILYFVNIFFSASIYTALESLGLAKGSLIFSLLFAVPLWSAVVNGVILGLIIAQLKDAVIYGIIKSAIAIVIYSLYLSFFSLPLYIVYLALTIIGLCVIQLGVLYLYRKIQKKIFG</sequence>
<dbReference type="Proteomes" id="UP000646844">
    <property type="component" value="Unassembled WGS sequence"/>
</dbReference>
<dbReference type="RefSeq" id="WP_010980537.1">
    <property type="nucleotide sequence ID" value="NZ_BAABQO010000010.1"/>
</dbReference>
<feature type="transmembrane region" description="Helical" evidence="1">
    <location>
        <begin position="73"/>
        <end position="94"/>
    </location>
</feature>
<gene>
    <name evidence="2" type="ORF">HA332_09345</name>
</gene>
<protein>
    <submittedName>
        <fullName evidence="2">Uncharacterized protein</fullName>
    </submittedName>
</protein>
<dbReference type="AlphaFoldDB" id="A0A832TH56"/>
<organism evidence="2 3">
    <name type="scientific">Sulfurisphaera tokodaii</name>
    <dbReference type="NCBI Taxonomy" id="111955"/>
    <lineage>
        <taxon>Archaea</taxon>
        <taxon>Thermoproteota</taxon>
        <taxon>Thermoprotei</taxon>
        <taxon>Sulfolobales</taxon>
        <taxon>Sulfolobaceae</taxon>
        <taxon>Sulfurisphaera</taxon>
    </lineage>
</organism>
<name>A0A832TH56_9CREN</name>
<dbReference type="OMA" id="GYWAAFR"/>